<gene>
    <name evidence="2" type="ORF">PCOR1329_LOCUS54031</name>
</gene>
<dbReference type="Proteomes" id="UP001189429">
    <property type="component" value="Unassembled WGS sequence"/>
</dbReference>
<reference evidence="2" key="1">
    <citation type="submission" date="2023-10" db="EMBL/GenBank/DDBJ databases">
        <authorList>
            <person name="Chen Y."/>
            <person name="Shah S."/>
            <person name="Dougan E. K."/>
            <person name="Thang M."/>
            <person name="Chan C."/>
        </authorList>
    </citation>
    <scope>NUCLEOTIDE SEQUENCE [LARGE SCALE GENOMIC DNA]</scope>
</reference>
<feature type="non-terminal residue" evidence="2">
    <location>
        <position position="1"/>
    </location>
</feature>
<evidence type="ECO:0000313" key="3">
    <source>
        <dbReference type="Proteomes" id="UP001189429"/>
    </source>
</evidence>
<protein>
    <submittedName>
        <fullName evidence="2">Uncharacterized protein</fullName>
    </submittedName>
</protein>
<accession>A0ABN9V2K1</accession>
<keyword evidence="3" id="KW-1185">Reference proteome</keyword>
<feature type="compositionally biased region" description="Low complexity" evidence="1">
    <location>
        <begin position="8"/>
        <end position="20"/>
    </location>
</feature>
<sequence length="135" mass="14143">EQPRPPSAAHAAQAGWAYAGVGPRVQAPWRRDVEAAPEPDPARHGRWPASAAHHKDALLKACWREPHSTSCSTTDIGEVSLHSGGTAAFGRGARSPSSSCSDRQGDAWPGGAFAMAAEHGVPDLADLMVLARFSV</sequence>
<dbReference type="EMBL" id="CAUYUJ010016598">
    <property type="protein sequence ID" value="CAK0866997.1"/>
    <property type="molecule type" value="Genomic_DNA"/>
</dbReference>
<proteinExistence type="predicted"/>
<evidence type="ECO:0000256" key="1">
    <source>
        <dbReference type="SAM" id="MobiDB-lite"/>
    </source>
</evidence>
<feature type="region of interest" description="Disordered" evidence="1">
    <location>
        <begin position="28"/>
        <end position="51"/>
    </location>
</feature>
<organism evidence="2 3">
    <name type="scientific">Prorocentrum cordatum</name>
    <dbReference type="NCBI Taxonomy" id="2364126"/>
    <lineage>
        <taxon>Eukaryota</taxon>
        <taxon>Sar</taxon>
        <taxon>Alveolata</taxon>
        <taxon>Dinophyceae</taxon>
        <taxon>Prorocentrales</taxon>
        <taxon>Prorocentraceae</taxon>
        <taxon>Prorocentrum</taxon>
    </lineage>
</organism>
<name>A0ABN9V2K1_9DINO</name>
<comment type="caution">
    <text evidence="2">The sequence shown here is derived from an EMBL/GenBank/DDBJ whole genome shotgun (WGS) entry which is preliminary data.</text>
</comment>
<evidence type="ECO:0000313" key="2">
    <source>
        <dbReference type="EMBL" id="CAK0866997.1"/>
    </source>
</evidence>
<feature type="region of interest" description="Disordered" evidence="1">
    <location>
        <begin position="1"/>
        <end position="20"/>
    </location>
</feature>
<feature type="region of interest" description="Disordered" evidence="1">
    <location>
        <begin position="69"/>
        <end position="107"/>
    </location>
</feature>